<dbReference type="EMBL" id="LFTY01000001">
    <property type="protein sequence ID" value="KMW60283.1"/>
    <property type="molecule type" value="Genomic_DNA"/>
</dbReference>
<sequence>MRLSQDRILTSHVGSLPRPPDLLQMLEAAETGGKIDAAELEDRITQAICDIVEAQRAAGVDIVNDGENSKTSYTLYIQDRLNGVGPVPPEKERPKTAQHADLMEHPDLVELMASKTVGLSWFDRMAPPAAIGPVSYGDMAPLQRDLDNLTAVCEALGVQEAFMNSASPGVLTKFVPNMHYASEDAYIEALSEALRPEYEAITQAGFILQIDAPDLGSARHNQYQDLDEAAFLKIAARNVEALNHATRNIAPDRMRMHICWGNYEGPHTHDIAFASLHPVVMQARPAGLLIEGANPAHAHEYEDLKTLGLPDEKVLLPGVIDTTTNFVENHRLVAQRIEKWADAVGRERVIASTDCGFATFAGPNNPVAPTVVWSKLRALSQGAALASEALW</sequence>
<dbReference type="GO" id="GO:0009086">
    <property type="term" value="P:methionine biosynthetic process"/>
    <property type="evidence" value="ECO:0007669"/>
    <property type="project" value="InterPro"/>
</dbReference>
<dbReference type="STRING" id="1675527.AIOL_000436"/>
<comment type="caution">
    <text evidence="2">The sequence shown here is derived from an EMBL/GenBank/DDBJ whole genome shotgun (WGS) entry which is preliminary data.</text>
</comment>
<dbReference type="PANTHER" id="PTHR43844">
    <property type="entry name" value="METHIONINE SYNTHASE"/>
    <property type="match status" value="1"/>
</dbReference>
<evidence type="ECO:0000313" key="2">
    <source>
        <dbReference type="EMBL" id="KMW60283.1"/>
    </source>
</evidence>
<feature type="domain" description="Cobalamin-independent methionine synthase MetE C-terminal/archaeal" evidence="1">
    <location>
        <begin position="185"/>
        <end position="360"/>
    </location>
</feature>
<dbReference type="Gene3D" id="3.20.20.210">
    <property type="match status" value="1"/>
</dbReference>
<dbReference type="GO" id="GO:0032259">
    <property type="term" value="P:methylation"/>
    <property type="evidence" value="ECO:0007669"/>
    <property type="project" value="UniProtKB-KW"/>
</dbReference>
<keyword evidence="3" id="KW-1185">Reference proteome</keyword>
<dbReference type="CDD" id="cd03311">
    <property type="entry name" value="CIMS_C_terminal_like"/>
    <property type="match status" value="1"/>
</dbReference>
<protein>
    <submittedName>
        <fullName evidence="2">Methionine synthase II (Cobalamin-independent)</fullName>
        <ecNumber evidence="2">2.1.1.14</ecNumber>
    </submittedName>
</protein>
<dbReference type="GO" id="GO:0008270">
    <property type="term" value="F:zinc ion binding"/>
    <property type="evidence" value="ECO:0007669"/>
    <property type="project" value="InterPro"/>
</dbReference>
<dbReference type="PANTHER" id="PTHR43844:SF2">
    <property type="entry name" value="SYNTHASE, VITAMIN-B12 INDEPENDENT, PUTATIVE (AFU_ORTHOLOGUE AFUA_3G12060)-RELATED"/>
    <property type="match status" value="1"/>
</dbReference>
<evidence type="ECO:0000259" key="1">
    <source>
        <dbReference type="Pfam" id="PF01717"/>
    </source>
</evidence>
<keyword evidence="2" id="KW-0489">Methyltransferase</keyword>
<reference evidence="2 3" key="1">
    <citation type="submission" date="2015-06" db="EMBL/GenBank/DDBJ databases">
        <title>Draft genome sequence of an Alphaproteobacteria species associated to the Mediterranean sponge Oscarella lobularis.</title>
        <authorList>
            <person name="Jourda C."/>
            <person name="Santini S."/>
            <person name="Claverie J.-M."/>
        </authorList>
    </citation>
    <scope>NUCLEOTIDE SEQUENCE [LARGE SCALE GENOMIC DNA]</scope>
    <source>
        <strain evidence="2">IGS</strain>
    </source>
</reference>
<gene>
    <name evidence="2" type="ORF">AIOL_000436</name>
</gene>
<dbReference type="Proteomes" id="UP000037178">
    <property type="component" value="Unassembled WGS sequence"/>
</dbReference>
<dbReference type="PATRIC" id="fig|1675527.3.peg.485"/>
<dbReference type="AlphaFoldDB" id="A0A0J9H3M9"/>
<dbReference type="OrthoDB" id="244285at2"/>
<dbReference type="GO" id="GO:0003871">
    <property type="term" value="F:5-methyltetrahydropteroyltriglutamate-homocysteine S-methyltransferase activity"/>
    <property type="evidence" value="ECO:0007669"/>
    <property type="project" value="UniProtKB-EC"/>
</dbReference>
<dbReference type="SUPFAM" id="SSF51726">
    <property type="entry name" value="UROD/MetE-like"/>
    <property type="match status" value="1"/>
</dbReference>
<dbReference type="InterPro" id="IPR002629">
    <property type="entry name" value="Met_Synth_C/arc"/>
</dbReference>
<dbReference type="Pfam" id="PF01717">
    <property type="entry name" value="Meth_synt_2"/>
    <property type="match status" value="2"/>
</dbReference>
<name>A0A0J9H3M9_9RHOB</name>
<organism evidence="2 3">
    <name type="scientific">Candidatus Rhodobacter oscarellae</name>
    <dbReference type="NCBI Taxonomy" id="1675527"/>
    <lineage>
        <taxon>Bacteria</taxon>
        <taxon>Pseudomonadati</taxon>
        <taxon>Pseudomonadota</taxon>
        <taxon>Alphaproteobacteria</taxon>
        <taxon>Rhodobacterales</taxon>
        <taxon>Rhodobacter group</taxon>
        <taxon>Rhodobacter</taxon>
    </lineage>
</organism>
<accession>A0A0J9H3M9</accession>
<feature type="domain" description="Cobalamin-independent methionine synthase MetE C-terminal/archaeal" evidence="1">
    <location>
        <begin position="10"/>
        <end position="83"/>
    </location>
</feature>
<dbReference type="EC" id="2.1.1.14" evidence="2"/>
<evidence type="ECO:0000313" key="3">
    <source>
        <dbReference type="Proteomes" id="UP000037178"/>
    </source>
</evidence>
<proteinExistence type="predicted"/>
<keyword evidence="2" id="KW-0808">Transferase</keyword>
<dbReference type="InterPro" id="IPR038071">
    <property type="entry name" value="UROD/MetE-like_sf"/>
</dbReference>